<dbReference type="SUPFAM" id="SSF52777">
    <property type="entry name" value="CoA-dependent acyltransferases"/>
    <property type="match status" value="2"/>
</dbReference>
<dbReference type="SMART" id="SM00825">
    <property type="entry name" value="PKS_KS"/>
    <property type="match status" value="1"/>
</dbReference>
<dbReference type="Gene3D" id="3.40.47.10">
    <property type="match status" value="1"/>
</dbReference>
<dbReference type="InterPro" id="IPR023213">
    <property type="entry name" value="CAT-like_dom_sf"/>
</dbReference>
<accession>B2W1A9</accession>
<evidence type="ECO:0000256" key="3">
    <source>
        <dbReference type="ARBA" id="ARBA00022553"/>
    </source>
</evidence>
<dbReference type="Gene3D" id="3.30.559.30">
    <property type="entry name" value="Nonribosomal peptide synthetase, condensation domain"/>
    <property type="match status" value="1"/>
</dbReference>
<dbReference type="SMART" id="SM00827">
    <property type="entry name" value="PKS_AT"/>
    <property type="match status" value="1"/>
</dbReference>
<dbReference type="InterPro" id="IPR029063">
    <property type="entry name" value="SAM-dependent_MTases_sf"/>
</dbReference>
<dbReference type="FunFam" id="3.40.47.10:FF:000019">
    <property type="entry name" value="Polyketide synthase type I"/>
    <property type="match status" value="1"/>
</dbReference>
<evidence type="ECO:0000313" key="17">
    <source>
        <dbReference type="EMBL" id="EDU47082.1"/>
    </source>
</evidence>
<dbReference type="GO" id="GO:0016874">
    <property type="term" value="F:ligase activity"/>
    <property type="evidence" value="ECO:0007669"/>
    <property type="project" value="UniProtKB-KW"/>
</dbReference>
<dbReference type="InterPro" id="IPR036291">
    <property type="entry name" value="NAD(P)-bd_dom_sf"/>
</dbReference>
<dbReference type="Pfam" id="PF07993">
    <property type="entry name" value="NAD_binding_4"/>
    <property type="match status" value="1"/>
</dbReference>
<dbReference type="Pfam" id="PF14765">
    <property type="entry name" value="PS-DH"/>
    <property type="match status" value="1"/>
</dbReference>
<dbReference type="InterPro" id="IPR016035">
    <property type="entry name" value="Acyl_Trfase/lysoPLipase"/>
</dbReference>
<dbReference type="InterPro" id="IPR000873">
    <property type="entry name" value="AMP-dep_synth/lig_dom"/>
</dbReference>
<dbReference type="InterPro" id="IPR006162">
    <property type="entry name" value="Ppantetheine_attach_site"/>
</dbReference>
<dbReference type="CDD" id="cd19532">
    <property type="entry name" value="C_PKS-NRPS"/>
    <property type="match status" value="1"/>
</dbReference>
<keyword evidence="5" id="KW-0489">Methyltransferase</keyword>
<dbReference type="Pfam" id="PF08659">
    <property type="entry name" value="KR"/>
    <property type="match status" value="1"/>
</dbReference>
<dbReference type="InParanoid" id="B2W1A9"/>
<dbReference type="Pfam" id="PF00698">
    <property type="entry name" value="Acyl_transf_1"/>
    <property type="match status" value="1"/>
</dbReference>
<evidence type="ECO:0000256" key="4">
    <source>
        <dbReference type="ARBA" id="ARBA00022598"/>
    </source>
</evidence>
<dbReference type="InterPro" id="IPR016036">
    <property type="entry name" value="Malonyl_transacylase_ACP-bd"/>
</dbReference>
<dbReference type="InterPro" id="IPR049552">
    <property type="entry name" value="PKS_DH_N"/>
</dbReference>
<dbReference type="Pfam" id="PF00109">
    <property type="entry name" value="ketoacyl-synt"/>
    <property type="match status" value="1"/>
</dbReference>
<name>B2W1A9_PYRTR</name>
<dbReference type="Gene3D" id="3.40.50.720">
    <property type="entry name" value="NAD(P)-binding Rossmann-like Domain"/>
    <property type="match status" value="2"/>
</dbReference>
<gene>
    <name evidence="17" type="ORF">PTRG_04244</name>
</gene>
<evidence type="ECO:0000256" key="9">
    <source>
        <dbReference type="ARBA" id="ARBA00022857"/>
    </source>
</evidence>
<dbReference type="SUPFAM" id="SSF52151">
    <property type="entry name" value="FabD/lysophospholipase-like"/>
    <property type="match status" value="1"/>
</dbReference>
<protein>
    <submittedName>
        <fullName evidence="17">Lovastatin nonaketide synthase</fullName>
    </submittedName>
</protein>
<dbReference type="EMBL" id="DS231617">
    <property type="protein sequence ID" value="EDU47082.1"/>
    <property type="molecule type" value="Genomic_DNA"/>
</dbReference>
<dbReference type="InterPro" id="IPR045851">
    <property type="entry name" value="AMP-bd_C_sf"/>
</dbReference>
<dbReference type="Proteomes" id="UP000001471">
    <property type="component" value="Unassembled WGS sequence"/>
</dbReference>
<evidence type="ECO:0000256" key="12">
    <source>
        <dbReference type="PROSITE-ProRule" id="PRU01363"/>
    </source>
</evidence>
<dbReference type="Gene3D" id="3.30.300.30">
    <property type="match status" value="1"/>
</dbReference>
<dbReference type="InterPro" id="IPR050091">
    <property type="entry name" value="PKS_NRPS_Biosynth_Enz"/>
</dbReference>
<dbReference type="InterPro" id="IPR016039">
    <property type="entry name" value="Thiolase-like"/>
</dbReference>
<dbReference type="Pfam" id="PF00668">
    <property type="entry name" value="Condensation"/>
    <property type="match status" value="1"/>
</dbReference>
<dbReference type="Gene3D" id="3.40.50.150">
    <property type="entry name" value="Vaccinia Virus protein VP39"/>
    <property type="match status" value="1"/>
</dbReference>
<dbReference type="PROSITE" id="PS00012">
    <property type="entry name" value="PHOSPHOPANTETHEINE"/>
    <property type="match status" value="1"/>
</dbReference>
<dbReference type="Pfam" id="PF21089">
    <property type="entry name" value="PKS_DH_N"/>
    <property type="match status" value="1"/>
</dbReference>
<reference evidence="18" key="1">
    <citation type="journal article" date="2013" name="G3 (Bethesda)">
        <title>Comparative genomics of a plant-pathogenic fungus, Pyrenophora tritici-repentis, reveals transduplication and the impact of repeat elements on pathogenicity and population divergence.</title>
        <authorList>
            <person name="Manning V.A."/>
            <person name="Pandelova I."/>
            <person name="Dhillon B."/>
            <person name="Wilhelm L.J."/>
            <person name="Goodwin S.B."/>
            <person name="Berlin A.M."/>
            <person name="Figueroa M."/>
            <person name="Freitag M."/>
            <person name="Hane J.K."/>
            <person name="Henrissat B."/>
            <person name="Holman W.H."/>
            <person name="Kodira C.D."/>
            <person name="Martin J."/>
            <person name="Oliver R.P."/>
            <person name="Robbertse B."/>
            <person name="Schackwitz W."/>
            <person name="Schwartz D.C."/>
            <person name="Spatafora J.W."/>
            <person name="Turgeon B.G."/>
            <person name="Yandava C."/>
            <person name="Young S."/>
            <person name="Zhou S."/>
            <person name="Zeng Q."/>
            <person name="Grigoriev I.V."/>
            <person name="Ma L.-J."/>
            <person name="Ciuffetti L.M."/>
        </authorList>
    </citation>
    <scope>NUCLEOTIDE SEQUENCE [LARGE SCALE GENOMIC DNA]</scope>
    <source>
        <strain evidence="18">Pt-1C-BFP</strain>
    </source>
</reference>
<dbReference type="SUPFAM" id="SSF47336">
    <property type="entry name" value="ACP-like"/>
    <property type="match status" value="2"/>
</dbReference>
<feature type="compositionally biased region" description="Low complexity" evidence="13">
    <location>
        <begin position="2390"/>
        <end position="2411"/>
    </location>
</feature>
<dbReference type="InterPro" id="IPR020841">
    <property type="entry name" value="PKS_Beta-ketoAc_synthase_dom"/>
</dbReference>
<keyword evidence="7" id="KW-0949">S-adenosyl-L-methionine</keyword>
<feature type="region of interest" description="N-terminal hotdog fold" evidence="12">
    <location>
        <begin position="951"/>
        <end position="1090"/>
    </location>
</feature>
<evidence type="ECO:0000256" key="5">
    <source>
        <dbReference type="ARBA" id="ARBA00022603"/>
    </source>
</evidence>
<dbReference type="InterPro" id="IPR014043">
    <property type="entry name" value="Acyl_transferase_dom"/>
</dbReference>
<comment type="similarity">
    <text evidence="11">Belongs to the NRP synthetase family.</text>
</comment>
<dbReference type="SUPFAM" id="SSF56801">
    <property type="entry name" value="Acetyl-CoA synthetase-like"/>
    <property type="match status" value="1"/>
</dbReference>
<dbReference type="InterPro" id="IPR032821">
    <property type="entry name" value="PKS_assoc"/>
</dbReference>
<dbReference type="OrthoDB" id="329835at2759"/>
<dbReference type="InterPro" id="IPR018201">
    <property type="entry name" value="Ketoacyl_synth_AS"/>
</dbReference>
<evidence type="ECO:0000256" key="1">
    <source>
        <dbReference type="ARBA" id="ARBA00004685"/>
    </source>
</evidence>
<dbReference type="STRING" id="426418.B2W1A9"/>
<dbReference type="PROSITE" id="PS00455">
    <property type="entry name" value="AMP_BINDING"/>
    <property type="match status" value="1"/>
</dbReference>
<dbReference type="SUPFAM" id="SSF55048">
    <property type="entry name" value="Probable ACP-binding domain of malonyl-CoA ACP transacylase"/>
    <property type="match status" value="1"/>
</dbReference>
<dbReference type="SMART" id="SM00822">
    <property type="entry name" value="PKS_KR"/>
    <property type="match status" value="1"/>
</dbReference>
<dbReference type="InterPro" id="IPR020807">
    <property type="entry name" value="PKS_DH"/>
</dbReference>
<dbReference type="InterPro" id="IPR001242">
    <property type="entry name" value="Condensation_dom"/>
</dbReference>
<dbReference type="Gene3D" id="1.10.1200.10">
    <property type="entry name" value="ACP-like"/>
    <property type="match status" value="2"/>
</dbReference>
<keyword evidence="2" id="KW-0596">Phosphopantetheine</keyword>
<dbReference type="SMART" id="SM00823">
    <property type="entry name" value="PKS_PP"/>
    <property type="match status" value="2"/>
</dbReference>
<feature type="domain" description="Carrier" evidence="14">
    <location>
        <begin position="2291"/>
        <end position="2369"/>
    </location>
</feature>
<evidence type="ECO:0000256" key="2">
    <source>
        <dbReference type="ARBA" id="ARBA00022450"/>
    </source>
</evidence>
<dbReference type="CDD" id="cd05930">
    <property type="entry name" value="A_NRPS"/>
    <property type="match status" value="1"/>
</dbReference>
<evidence type="ECO:0000256" key="13">
    <source>
        <dbReference type="SAM" id="MobiDB-lite"/>
    </source>
</evidence>
<dbReference type="InterPro" id="IPR049900">
    <property type="entry name" value="PKS_mFAS_DH"/>
</dbReference>
<keyword evidence="8" id="KW-0677">Repeat</keyword>
<dbReference type="InterPro" id="IPR042099">
    <property type="entry name" value="ANL_N_sf"/>
</dbReference>
<dbReference type="GO" id="GO:0031177">
    <property type="term" value="F:phosphopantetheine binding"/>
    <property type="evidence" value="ECO:0007669"/>
    <property type="project" value="InterPro"/>
</dbReference>
<dbReference type="PROSITE" id="PS52019">
    <property type="entry name" value="PKS_MFAS_DH"/>
    <property type="match status" value="1"/>
</dbReference>
<dbReference type="GO" id="GO:0008168">
    <property type="term" value="F:methyltransferase activity"/>
    <property type="evidence" value="ECO:0007669"/>
    <property type="project" value="UniProtKB-KW"/>
</dbReference>
<dbReference type="OMA" id="THRYPHA"/>
<dbReference type="InterPro" id="IPR013968">
    <property type="entry name" value="PKS_KR"/>
</dbReference>
<dbReference type="Gene3D" id="3.40.50.12780">
    <property type="entry name" value="N-terminal domain of ligase-like"/>
    <property type="match status" value="1"/>
</dbReference>
<dbReference type="PANTHER" id="PTHR43775:SF20">
    <property type="entry name" value="HYBRID PKS-NRPS SYNTHETASE APDA"/>
    <property type="match status" value="1"/>
</dbReference>
<keyword evidence="4" id="KW-0436">Ligase</keyword>
<dbReference type="InterPro" id="IPR020845">
    <property type="entry name" value="AMP-binding_CS"/>
</dbReference>
<dbReference type="GO" id="GO:0032259">
    <property type="term" value="P:methylation"/>
    <property type="evidence" value="ECO:0007669"/>
    <property type="project" value="UniProtKB-KW"/>
</dbReference>
<feature type="domain" description="Carrier" evidence="14">
    <location>
        <begin position="3444"/>
        <end position="3524"/>
    </location>
</feature>
<evidence type="ECO:0000259" key="15">
    <source>
        <dbReference type="PROSITE" id="PS52004"/>
    </source>
</evidence>
<feature type="region of interest" description="Disordered" evidence="13">
    <location>
        <begin position="2380"/>
        <end position="2420"/>
    </location>
</feature>
<evidence type="ECO:0000313" key="18">
    <source>
        <dbReference type="Proteomes" id="UP000001471"/>
    </source>
</evidence>
<evidence type="ECO:0000256" key="8">
    <source>
        <dbReference type="ARBA" id="ARBA00022737"/>
    </source>
</evidence>
<dbReference type="CDD" id="cd00833">
    <property type="entry name" value="PKS"/>
    <property type="match status" value="1"/>
</dbReference>
<dbReference type="GO" id="GO:0009403">
    <property type="term" value="P:toxin biosynthetic process"/>
    <property type="evidence" value="ECO:0007669"/>
    <property type="project" value="UniProtKB-ARBA"/>
</dbReference>
<evidence type="ECO:0000256" key="6">
    <source>
        <dbReference type="ARBA" id="ARBA00022679"/>
    </source>
</evidence>
<feature type="region of interest" description="C-terminal hotdog fold" evidence="12">
    <location>
        <begin position="1106"/>
        <end position="1258"/>
    </location>
</feature>
<keyword evidence="3" id="KW-0597">Phosphoprotein</keyword>
<dbReference type="InterPro" id="IPR036736">
    <property type="entry name" value="ACP-like_sf"/>
</dbReference>
<dbReference type="SUPFAM" id="SSF53901">
    <property type="entry name" value="Thiolase-like"/>
    <property type="match status" value="1"/>
</dbReference>
<dbReference type="InterPro" id="IPR042104">
    <property type="entry name" value="PKS_dehydratase_sf"/>
</dbReference>
<feature type="domain" description="PKS/mFAS DH" evidence="16">
    <location>
        <begin position="951"/>
        <end position="1258"/>
    </location>
</feature>
<dbReference type="InterPro" id="IPR013120">
    <property type="entry name" value="FAR_NAD-bd"/>
</dbReference>
<evidence type="ECO:0000259" key="14">
    <source>
        <dbReference type="PROSITE" id="PS50075"/>
    </source>
</evidence>
<dbReference type="InterPro" id="IPR020806">
    <property type="entry name" value="PKS_PP-bd"/>
</dbReference>
<dbReference type="Pfam" id="PF08242">
    <property type="entry name" value="Methyltransf_12"/>
    <property type="match status" value="1"/>
</dbReference>
<dbReference type="CDD" id="cd02440">
    <property type="entry name" value="AdoMet_MTases"/>
    <property type="match status" value="1"/>
</dbReference>
<evidence type="ECO:0000256" key="7">
    <source>
        <dbReference type="ARBA" id="ARBA00022691"/>
    </source>
</evidence>
<dbReference type="GO" id="GO:0004315">
    <property type="term" value="F:3-oxoacyl-[acyl-carrier-protein] synthase activity"/>
    <property type="evidence" value="ECO:0007669"/>
    <property type="project" value="InterPro"/>
</dbReference>
<sequence length="3875" mass="422525">MTTNGRDIPTTPEPIAIVGSGCRFPGGASSASSLWKLLQTAPDLCREIPIDRFSTTGFYHPDGQRHGTTNVRHSYFLDEDIRLFDAAFFNINAHEAESIDPQQRILLETVYEALEAGGHSLERLRGSDTSVYVGTMTLDYLDTLTRDHNTIPKYFATGINRAIISNRVSYFFDWHGPSMTIDTACSSSLIAVHQGVQALRSGESRVSVACGTQMLLGYDMYIGESNLRMLSPNGRSRMWDINADGYARGEGVAAVVMKRLSDAIADGDHIECIIRETGTNQDGFSNGLTVPNSEAQAALIRQTYRKAGLDPEHNATDRPQYFEAHGTGTQAGDPKEAAAIHDVFGRHMDSSDAPLFVGSIKTVIGHLEGAAGLAGLLKASASVQNGFIPANLSFERLNPKIELFYRNLKVPTDLTSWPKLTEGVPRRASVNSFGFGGANAHAIVEAYTPPARPDVESALVSFCPFVFSANTETSLAALLRQYSQILRESLTHQPYNASDLAWTLHSRRSQLSTRVAFPASTIQYLVDSIDAKVASAKDTPIGLRSSNRGVAPRILGIFTGQGAQWPAMGASLIRSSKFVSDKIQQLEDSLSSLPPDHRPVWSLRQEMLADASTSRIAEAALSQPLCTALQIILVDLLREAGIACASVVGHSSGEIGAAYAAGILTAHDAIRVAYYRGFYAKLAGNIKNGQKGAMLAAGLSFSEARKLVNKDVFHGRLAIAAHNSSSSVTLSGDADAIEEVKALLNKDKKFARLLKVDTAYHSHHMLPSGDRYVDALKSCGVNIKASQEKPICLWYSSVTPDTKPMDKDPILNDTYWRDNMANSVLFADAVKNAISGDPDINVVLEIGPHPALKGPASQTIGDVRTEAPPYFGVLSRGRDDIVAFSETLGSIWTKFESQFVDLASFDKCVSAPLHSRELVTGLPSYQWDHGKVHWSESRRSKKIRSRQHPVHELLGVMSPESNSNDMRWLNLLNVSEIAWLEGHKLQGLVVFPAAGYVSMAVEACRVLAGSNDVQLVEINDFSIPKAVTFDEGGDASNVETLVTMTSIERKADQAITAAFSVFAGSAPASGSDHDLELAASATVRIALGAPESAILPFSAEIDDHSMTHIESQLAYSAFSKLGYGYTGPFRSLSSIKRKLNQTSAMVSSHVYSDNEPTIYWVHPSMLDVAFQAAMLAYSYPGDGRLWSLHVPTGIQSIRIDPQACTSLSISGSQLPVAAICEESDEFVANIDILSENGQQCMIQVNELALQPFAPATADEDRSMYSFTRLGLAVPDATEHLIAEDSGYVDAKSVLATVIKQIAYRYPHAKTLEIGDGLQNPFMVYMALKEHGGALPSYTYTETSPDAVQAAADQFRDSSITFRTFDIDQAFDIQGFQSSSYDIIIASNVLQTSSSVDAYLQNVRQLLKPGGYLVLCEQTALGDGSLPGVVNSNPDPKPRRVMRAGAWHSATRNAGFGGIDSMTRQGTGSPFSVMVAQAVDERIKFLRRPLTAPTTPIFIDNLVILCATSVESYRMADELADLLRRFCDEVTIIEGLPGEKESSYVASGSTFINLIDIDEPIFKVVTEQKMVGLKRMFSNAQQILWLTRGVHDGIQPFHSASMAFCRSLANEASHISINTLDISSSTEIVPRIVSEHILRQCALDKWADEPITWSQEPETFEQHGKLFLPRILPHADQNNRINSSRRAIKAKVSVLNSDLSIEPDLSSSMPRLVTSGTVPEFNEIDRSTQLEVMSSSLRAIQLAPGTFLFLALGKLGETPGLAISVTASCSARTTPIRSVLLTKEYQLMEDHALLLVAVTAELLAASILDSISPGSTLLIHCMEHDLALTAALKRQAIVKSVMVHSSCMETTTPDLDPSWLAFSPYASSQTMRCNLASLKITHFLDWTGGAGNIGFKISQALGPACKHMDLRDFARLQASHTSCMDEAHALNIQESVVTAYARACAASKSREILSRDLILDLHHIGERHGSYNATAVISWPTKGDVIAEVRPLKASNIFSDDKSYILFGLTGQIGQSLCEWMVSNGAGTVILTSRNPKVDQKWLHSFESSPGTVKVMAVDITNQGALESLIKDIKLSNLPIGGIVNGANVLSDAPFDKMSAELMNRALGPKITGSYNLDQVFYNDDLEFFILCSSISCVIGTAGQSNYVAANGYMNGLARQRRSRGLAASALDLGLVLGIGVAEVAGQSVIDSLQKYGITPLSELDIRSAFMESIYSGHLTNKQRTTTGYSTAVMTSGLRTITTEERSIVWYNNPIFSHLVVRSGADDAGDPSRGKGANLPAKEQIAAAETMIEALAVLKECTASKLRVLLGSGDDEFPPDAPLVEMGIDSLVAVEVRSWFLKSLQIDIPVLKILDGSSLDTVCEMAIKRLPKDLLAQIGKGSDSDASSENSQVSSDAASTSTTVSSAQLSSAGGVTERENISAIETPATGVTRPTSTVSLAGLARSKFASNSSIVKRHPISIGQSRFWFLRLLVEDPTAFNVTLKFRMHGHVRVGDLERAINAVTARHEALRTCFTEDSDEADQAWQNVLSRSSVNLERKSVASEEDVAAEYDQLRTHQFDLASGPLLRMILVTLSPTSHFLLVNYHHIIMDMASFQVLSAEIDKAYNSQPLGPVSRQYPDFSVEQRRMLDDGEMADEIEYWRGIFPAGSQPPVLPLLPMARSSSRTAMTNYALHQVSILLDADLVAQVKAVSRAQRSTPFHFYLAAFKAMLFAFTDTQDLTIGIADANRQDSDVIGSIGFFLNLLTLKFSRMSKQTFAGAIVEARTTAYGALGHSRLPFDVLLKELNVPRSSSYNPFFQAFFDYRQQTSDRQTWCNCRFDLDQLHPGRTGYDIALDVADLGSNVHLTFRVQKGLYDETAANLLLQTYAHFVTTLSQDVSLVLDEMPLFSERQLAHGIQIGVGPELEKNWPATLPHRIDQMAQLNGTSTALADGYDKKYSYSDMIKRIEAIAEALVNAGVRNGNRVLVFQQATSEWICSLLAIMRIGGVYVPLDLRNPMERLVAQASHCAPAAVLADDDNVKNAPQLAVPVILNVSNIPAYPTNPVPNVAESNQPAAILYTSGSTGTPKGIVIQHSGICNQMEGYTKTYQLGAERVLQQSAFTFDFSLDQIFTGLVNGGMLFVVPSDKRGDPLSITEIMWRQSITYTKVTPSEYSMWMQYGHDNLVKASEWRFAFAGGEPLTKAILRQFSSLDLPYLRLSNSYGPAETSIASHKGFIDYRQESLPSQLSEERTIACGFSLPSYATYILDENQNPLPVGMPGEVVIGGAGVSLGYLTDQKLTDQVFMPNPYANSFLTANGWTKMHRTGDIGHLQDDGSLVFRNRMAGDTQIKLRGLRINLQDIEQNMVSTARGALKDTIVSLRSGDPEYLVAHVVFSPDTGVEDQALFLEQLLSRLPIPPYMMPVMAVPLERLPVTKHAKVDRKAIANLELPQRTPQADDNGDETSEISQTMIQLASIWEDLLPHVKSVGTRLTASTDFFQIGGNSLLVVRLQSRIRQVFNVAVRLVDFINLSTLSEMARKIEESPVVDLIDWEAETAPPAAIGTYESTKTKEKSGLTTVLMTGATGNLAKHVLRVLLSNPTVERVHCIAVRNKDRPSDILSHAKVKVSAGDLSLPLLGLEEGEFTYLAHHVNVILHLGAVRSFWDNYNMLRSTNVHSTKELVKFASVSHIPIHFVSTSAVLSDPLASPSSAMSYSPPPDGSDGYVSSKWACERILERSAASPEVAVPSFIYRLLPSSSTVTPAQKNTALDEFERCMKLADAVPDTTGWQGRMDLIRGEDIATWLCGSIAASTSRATETPANATFLHYECPITISVEDLDERAELFKAGKPQEEATISSMPLLKWMGKIKALGFSYILASQDATVRRGTGELESTKR</sequence>
<dbReference type="Pfam" id="PF00501">
    <property type="entry name" value="AMP-binding"/>
    <property type="match status" value="1"/>
</dbReference>
<dbReference type="SUPFAM" id="SSF51735">
    <property type="entry name" value="NAD(P)-binding Rossmann-fold domains"/>
    <property type="match status" value="2"/>
</dbReference>
<dbReference type="GO" id="GO:0006633">
    <property type="term" value="P:fatty acid biosynthetic process"/>
    <property type="evidence" value="ECO:0007669"/>
    <property type="project" value="InterPro"/>
</dbReference>
<feature type="domain" description="Ketosynthase family 3 (KS3)" evidence="15">
    <location>
        <begin position="12"/>
        <end position="446"/>
    </location>
</feature>
<dbReference type="PROSITE" id="PS52004">
    <property type="entry name" value="KS3_2"/>
    <property type="match status" value="1"/>
</dbReference>
<keyword evidence="10" id="KW-0511">Multifunctional enzyme</keyword>
<dbReference type="Pfam" id="PF16197">
    <property type="entry name" value="KAsynt_C_assoc"/>
    <property type="match status" value="1"/>
</dbReference>
<dbReference type="SUPFAM" id="SSF53335">
    <property type="entry name" value="S-adenosyl-L-methionine-dependent methyltransferases"/>
    <property type="match status" value="1"/>
</dbReference>
<feature type="active site" description="Proton donor; for dehydratase activity" evidence="12">
    <location>
        <position position="1167"/>
    </location>
</feature>
<dbReference type="PANTHER" id="PTHR43775">
    <property type="entry name" value="FATTY ACID SYNTHASE"/>
    <property type="match status" value="1"/>
</dbReference>
<evidence type="ECO:0000259" key="16">
    <source>
        <dbReference type="PROSITE" id="PS52019"/>
    </source>
</evidence>
<evidence type="ECO:0000256" key="10">
    <source>
        <dbReference type="ARBA" id="ARBA00023268"/>
    </source>
</evidence>
<dbReference type="Gene3D" id="3.30.559.10">
    <property type="entry name" value="Chloramphenicol acetyltransferase-like domain"/>
    <property type="match status" value="1"/>
</dbReference>
<dbReference type="SMART" id="SM00826">
    <property type="entry name" value="PKS_DH"/>
    <property type="match status" value="1"/>
</dbReference>
<dbReference type="InterPro" id="IPR057326">
    <property type="entry name" value="KR_dom"/>
</dbReference>
<dbReference type="InterPro" id="IPR014031">
    <property type="entry name" value="Ketoacyl_synth_C"/>
</dbReference>
<keyword evidence="9" id="KW-0521">NADP</keyword>
<dbReference type="InterPro" id="IPR049551">
    <property type="entry name" value="PKS_DH_C"/>
</dbReference>
<dbReference type="PROSITE" id="PS50075">
    <property type="entry name" value="CARRIER"/>
    <property type="match status" value="2"/>
</dbReference>
<dbReference type="InterPro" id="IPR009081">
    <property type="entry name" value="PP-bd_ACP"/>
</dbReference>
<dbReference type="PROSITE" id="PS00606">
    <property type="entry name" value="KS3_1"/>
    <property type="match status" value="1"/>
</dbReference>
<dbReference type="InterPro" id="IPR001227">
    <property type="entry name" value="Ac_transferase_dom_sf"/>
</dbReference>
<dbReference type="eggNOG" id="KOG1202">
    <property type="taxonomic scope" value="Eukaryota"/>
</dbReference>
<dbReference type="InterPro" id="IPR014030">
    <property type="entry name" value="Ketoacyl_synth_N"/>
</dbReference>
<organism evidence="17 18">
    <name type="scientific">Pyrenophora tritici-repentis (strain Pt-1C-BFP)</name>
    <name type="common">Wheat tan spot fungus</name>
    <name type="synonym">Drechslera tritici-repentis</name>
    <dbReference type="NCBI Taxonomy" id="426418"/>
    <lineage>
        <taxon>Eukaryota</taxon>
        <taxon>Fungi</taxon>
        <taxon>Dikarya</taxon>
        <taxon>Ascomycota</taxon>
        <taxon>Pezizomycotina</taxon>
        <taxon>Dothideomycetes</taxon>
        <taxon>Pleosporomycetidae</taxon>
        <taxon>Pleosporales</taxon>
        <taxon>Pleosporineae</taxon>
        <taxon>Pleosporaceae</taxon>
        <taxon>Pyrenophora</taxon>
    </lineage>
</organism>
<dbReference type="eggNOG" id="KOG1178">
    <property type="taxonomic scope" value="Eukaryota"/>
</dbReference>
<proteinExistence type="inferred from homology"/>
<feature type="active site" description="Proton acceptor; for dehydratase activity" evidence="12">
    <location>
        <position position="983"/>
    </location>
</feature>
<comment type="pathway">
    <text evidence="1">Mycotoxin biosynthesis.</text>
</comment>
<dbReference type="Pfam" id="PF02801">
    <property type="entry name" value="Ketoacyl-synt_C"/>
    <property type="match status" value="1"/>
</dbReference>
<dbReference type="Pfam" id="PF00550">
    <property type="entry name" value="PP-binding"/>
    <property type="match status" value="2"/>
</dbReference>
<evidence type="ECO:0000256" key="11">
    <source>
        <dbReference type="ARBA" id="ARBA00029454"/>
    </source>
</evidence>
<dbReference type="Gene3D" id="3.40.366.10">
    <property type="entry name" value="Malonyl-Coenzyme A Acyl Carrier Protein, domain 2"/>
    <property type="match status" value="1"/>
</dbReference>
<dbReference type="GO" id="GO:0004312">
    <property type="term" value="F:fatty acid synthase activity"/>
    <property type="evidence" value="ECO:0007669"/>
    <property type="project" value="TreeGrafter"/>
</dbReference>
<keyword evidence="6" id="KW-0808">Transferase</keyword>
<dbReference type="Gene3D" id="3.10.129.110">
    <property type="entry name" value="Polyketide synthase dehydratase"/>
    <property type="match status" value="1"/>
</dbReference>
<dbReference type="InterPro" id="IPR013217">
    <property type="entry name" value="Methyltransf_12"/>
</dbReference>
<dbReference type="HOGENOM" id="CLU_000022_37_5_1"/>